<evidence type="ECO:0000313" key="3">
    <source>
        <dbReference type="Proteomes" id="UP000712673"/>
    </source>
</evidence>
<dbReference type="SUPFAM" id="SSF54593">
    <property type="entry name" value="Glyoxalase/Bleomycin resistance protein/Dihydroxybiphenyl dioxygenase"/>
    <property type="match status" value="2"/>
</dbReference>
<feature type="domain" description="VOC" evidence="1">
    <location>
        <begin position="162"/>
        <end position="307"/>
    </location>
</feature>
<evidence type="ECO:0000313" key="2">
    <source>
        <dbReference type="EMBL" id="MBM3224098.1"/>
    </source>
</evidence>
<dbReference type="Gene3D" id="3.10.180.10">
    <property type="entry name" value="2,3-Dihydroxybiphenyl 1,2-Dioxygenase, domain 1"/>
    <property type="match status" value="2"/>
</dbReference>
<sequence length="313" mass="34912">MLPTPGFHHLHLNSMDPDAAMDFYLKQFPTSTRTQWEGFPAVKARTNVLILFTKVETPPATAPQTAIWHFGWHVTDTRACLETYQQRPDVTLLPLYTGDADGEVFISSDTWPGTGGVLGLTQAQIADAKAGGVQPVRSGGFGYMQGPDKAIVEYAGNRPVERFNHVHLYQEDPFCAQLWYQQHLNAPIFEGRTCSWPLTEATCMVPRGPERTWPALEREGMFRTPAAAVEFDDVAFLWYMQQGDQPLVSSRGHVSDHIALSVTDLDAWVAKLRSEGVRFLEEPYALGHTRAVMIEGPSREALELVEVPESASR</sequence>
<accession>A0A938B3T3</accession>
<organism evidence="2 3">
    <name type="scientific">Tectimicrobiota bacterium</name>
    <dbReference type="NCBI Taxonomy" id="2528274"/>
    <lineage>
        <taxon>Bacteria</taxon>
        <taxon>Pseudomonadati</taxon>
        <taxon>Nitrospinota/Tectimicrobiota group</taxon>
        <taxon>Candidatus Tectimicrobiota</taxon>
    </lineage>
</organism>
<name>A0A938B3T3_UNCTE</name>
<gene>
    <name evidence="2" type="ORF">FJZ47_09880</name>
</gene>
<dbReference type="InterPro" id="IPR037523">
    <property type="entry name" value="VOC_core"/>
</dbReference>
<dbReference type="AlphaFoldDB" id="A0A938B3T3"/>
<comment type="caution">
    <text evidence="2">The sequence shown here is derived from an EMBL/GenBank/DDBJ whole genome shotgun (WGS) entry which is preliminary data.</text>
</comment>
<dbReference type="Pfam" id="PF00903">
    <property type="entry name" value="Glyoxalase"/>
    <property type="match status" value="1"/>
</dbReference>
<dbReference type="InterPro" id="IPR029068">
    <property type="entry name" value="Glyas_Bleomycin-R_OHBP_Dase"/>
</dbReference>
<reference evidence="2" key="1">
    <citation type="submission" date="2019-03" db="EMBL/GenBank/DDBJ databases">
        <title>Lake Tanganyika Metagenome-Assembled Genomes (MAGs).</title>
        <authorList>
            <person name="Tran P."/>
        </authorList>
    </citation>
    <scope>NUCLEOTIDE SEQUENCE</scope>
    <source>
        <strain evidence="2">K_DeepCast_65m_m2_066</strain>
    </source>
</reference>
<dbReference type="EMBL" id="VGLS01000258">
    <property type="protein sequence ID" value="MBM3224098.1"/>
    <property type="molecule type" value="Genomic_DNA"/>
</dbReference>
<dbReference type="PROSITE" id="PS51819">
    <property type="entry name" value="VOC"/>
    <property type="match status" value="1"/>
</dbReference>
<dbReference type="Proteomes" id="UP000712673">
    <property type="component" value="Unassembled WGS sequence"/>
</dbReference>
<proteinExistence type="predicted"/>
<protein>
    <submittedName>
        <fullName evidence="2">VOC family protein</fullName>
    </submittedName>
</protein>
<dbReference type="InterPro" id="IPR004360">
    <property type="entry name" value="Glyas_Fos-R_dOase_dom"/>
</dbReference>
<evidence type="ECO:0000259" key="1">
    <source>
        <dbReference type="PROSITE" id="PS51819"/>
    </source>
</evidence>